<dbReference type="InterPro" id="IPR050171">
    <property type="entry name" value="MFS_Transporters"/>
</dbReference>
<proteinExistence type="predicted"/>
<dbReference type="GO" id="GO:0005886">
    <property type="term" value="C:plasma membrane"/>
    <property type="evidence" value="ECO:0007669"/>
    <property type="project" value="UniProtKB-SubCell"/>
</dbReference>
<evidence type="ECO:0000256" key="1">
    <source>
        <dbReference type="ARBA" id="ARBA00004651"/>
    </source>
</evidence>
<feature type="transmembrane region" description="Helical" evidence="7">
    <location>
        <begin position="82"/>
        <end position="102"/>
    </location>
</feature>
<keyword evidence="5 7" id="KW-1133">Transmembrane helix</keyword>
<keyword evidence="4 7" id="KW-0812">Transmembrane</keyword>
<evidence type="ECO:0000256" key="5">
    <source>
        <dbReference type="ARBA" id="ARBA00022989"/>
    </source>
</evidence>
<dbReference type="Gene3D" id="1.20.1250.20">
    <property type="entry name" value="MFS general substrate transporter like domains"/>
    <property type="match status" value="1"/>
</dbReference>
<dbReference type="Proteomes" id="UP000886111">
    <property type="component" value="Unassembled WGS sequence"/>
</dbReference>
<evidence type="ECO:0000256" key="7">
    <source>
        <dbReference type="SAM" id="Phobius"/>
    </source>
</evidence>
<evidence type="ECO:0000256" key="3">
    <source>
        <dbReference type="ARBA" id="ARBA00022475"/>
    </source>
</evidence>
<feature type="transmembrane region" description="Helical" evidence="7">
    <location>
        <begin position="193"/>
        <end position="219"/>
    </location>
</feature>
<dbReference type="PANTHER" id="PTHR23517:SF3">
    <property type="entry name" value="INTEGRAL MEMBRANE TRANSPORT PROTEIN"/>
    <property type="match status" value="1"/>
</dbReference>
<dbReference type="SUPFAM" id="SSF103473">
    <property type="entry name" value="MFS general substrate transporter"/>
    <property type="match status" value="1"/>
</dbReference>
<dbReference type="InterPro" id="IPR036259">
    <property type="entry name" value="MFS_trans_sf"/>
</dbReference>
<feature type="transmembrane region" description="Helical" evidence="7">
    <location>
        <begin position="29"/>
        <end position="46"/>
    </location>
</feature>
<organism evidence="9">
    <name type="scientific">Caldithrix abyssi</name>
    <dbReference type="NCBI Taxonomy" id="187145"/>
    <lineage>
        <taxon>Bacteria</taxon>
        <taxon>Pseudomonadati</taxon>
        <taxon>Calditrichota</taxon>
        <taxon>Calditrichia</taxon>
        <taxon>Calditrichales</taxon>
        <taxon>Calditrichaceae</taxon>
        <taxon>Caldithrix</taxon>
    </lineage>
</organism>
<evidence type="ECO:0000256" key="4">
    <source>
        <dbReference type="ARBA" id="ARBA00022692"/>
    </source>
</evidence>
<gene>
    <name evidence="9" type="ORF">ENL21_09595</name>
</gene>
<feature type="transmembrane region" description="Helical" evidence="7">
    <location>
        <begin position="286"/>
        <end position="304"/>
    </location>
</feature>
<feature type="transmembrane region" description="Helical" evidence="7">
    <location>
        <begin position="310"/>
        <end position="330"/>
    </location>
</feature>
<dbReference type="Pfam" id="PF07690">
    <property type="entry name" value="MFS_1"/>
    <property type="match status" value="1"/>
</dbReference>
<dbReference type="PROSITE" id="PS50850">
    <property type="entry name" value="MFS"/>
    <property type="match status" value="1"/>
</dbReference>
<keyword evidence="6 7" id="KW-0472">Membrane</keyword>
<evidence type="ECO:0000313" key="9">
    <source>
        <dbReference type="EMBL" id="HHE56024.1"/>
    </source>
</evidence>
<evidence type="ECO:0000259" key="8">
    <source>
        <dbReference type="PROSITE" id="PS50850"/>
    </source>
</evidence>
<evidence type="ECO:0000256" key="2">
    <source>
        <dbReference type="ARBA" id="ARBA00022448"/>
    </source>
</evidence>
<feature type="transmembrane region" description="Helical" evidence="7">
    <location>
        <begin position="114"/>
        <end position="135"/>
    </location>
</feature>
<dbReference type="EMBL" id="DRTD01000721">
    <property type="protein sequence ID" value="HHE56024.1"/>
    <property type="molecule type" value="Genomic_DNA"/>
</dbReference>
<dbReference type="PANTHER" id="PTHR23517">
    <property type="entry name" value="RESISTANCE PROTEIN MDTM, PUTATIVE-RELATED-RELATED"/>
    <property type="match status" value="1"/>
</dbReference>
<comment type="caution">
    <text evidence="9">The sequence shown here is derived from an EMBL/GenBank/DDBJ whole genome shotgun (WGS) entry which is preliminary data.</text>
</comment>
<keyword evidence="2" id="KW-0813">Transport</keyword>
<reference evidence="9" key="1">
    <citation type="journal article" date="2020" name="mSystems">
        <title>Genome- and Community-Level Interaction Insights into Carbon Utilization and Element Cycling Functions of Hydrothermarchaeota in Hydrothermal Sediment.</title>
        <authorList>
            <person name="Zhou Z."/>
            <person name="Liu Y."/>
            <person name="Xu W."/>
            <person name="Pan J."/>
            <person name="Luo Z.H."/>
            <person name="Li M."/>
        </authorList>
    </citation>
    <scope>NUCLEOTIDE SEQUENCE [LARGE SCALE GENOMIC DNA]</scope>
    <source>
        <strain evidence="9">HyVt-76</strain>
    </source>
</reference>
<dbReference type="GO" id="GO:0022857">
    <property type="term" value="F:transmembrane transporter activity"/>
    <property type="evidence" value="ECO:0007669"/>
    <property type="project" value="InterPro"/>
</dbReference>
<feature type="transmembrane region" description="Helical" evidence="7">
    <location>
        <begin position="255"/>
        <end position="274"/>
    </location>
</feature>
<dbReference type="InterPro" id="IPR020846">
    <property type="entry name" value="MFS_dom"/>
</dbReference>
<dbReference type="PRINTS" id="PR01035">
    <property type="entry name" value="TCRTETA"/>
</dbReference>
<feature type="domain" description="Major facilitator superfamily (MFS) profile" evidence="8">
    <location>
        <begin position="1"/>
        <end position="404"/>
    </location>
</feature>
<keyword evidence="3" id="KW-1003">Cell membrane</keyword>
<feature type="transmembrane region" description="Helical" evidence="7">
    <location>
        <begin position="351"/>
        <end position="369"/>
    </location>
</feature>
<feature type="transmembrane region" description="Helical" evidence="7">
    <location>
        <begin position="58"/>
        <end position="76"/>
    </location>
</feature>
<feature type="transmembrane region" description="Helical" evidence="7">
    <location>
        <begin position="5"/>
        <end position="23"/>
    </location>
</feature>
<protein>
    <submittedName>
        <fullName evidence="9">MFS transporter</fullName>
    </submittedName>
</protein>
<feature type="non-terminal residue" evidence="9">
    <location>
        <position position="1"/>
    </location>
</feature>
<dbReference type="InterPro" id="IPR001958">
    <property type="entry name" value="Tet-R_TetA/multi-R_MdtG-like"/>
</dbReference>
<name>A0A7V5H529_CALAY</name>
<accession>A0A7V5H529</accession>
<comment type="subcellular location">
    <subcellularLocation>
        <location evidence="1">Cell membrane</location>
        <topology evidence="1">Multi-pass membrane protein</topology>
    </subcellularLocation>
</comment>
<feature type="transmembrane region" description="Helical" evidence="7">
    <location>
        <begin position="381"/>
        <end position="400"/>
    </location>
</feature>
<evidence type="ECO:0000256" key="6">
    <source>
        <dbReference type="ARBA" id="ARBA00023136"/>
    </source>
</evidence>
<dbReference type="InterPro" id="IPR011701">
    <property type="entry name" value="MFS"/>
</dbReference>
<sequence length="411" mass="46078">VLERFAYYGIYMGFGIYLEYLGYTKAQLGFIQSLFLVLSYTIPIISGTFADRFGFKKVLLISYLAYLPSILLLILTRSFSGIALTMLSIGFAAGIFKPLISGTVRAVTDSSNKTLGFGIFYAMVNIGASFGPIVAGKLRAISWNYAFIAAAIAIGIMFLITLFFYKEPPRQIEGITLKQKFRDLYTALSDRKFLFFLIILGIFFWSPFWAFFNLCAMYIDINLDTARLYLNFKTVLGTAFANFFSHETADGSRKLLGETISHTGYIIMFFQIFVSRIVKNFKAIPTFLFGLFMIMLGFITLGLAKITAPAVVFLGITLFAIGEMIASPRIQEYITWIAPKEKAGLYMGSNFLSTGLGGLLSGLIFTTLYGYFRQQGHPEYVWYALAVNMLLGIAAIIWFTKTLGTFEELQE</sequence>
<feature type="transmembrane region" description="Helical" evidence="7">
    <location>
        <begin position="141"/>
        <end position="165"/>
    </location>
</feature>
<dbReference type="AlphaFoldDB" id="A0A7V5H529"/>